<name>A0A8S5LCU1_9CAUD</name>
<protein>
    <submittedName>
        <fullName evidence="1">Uncharacterized protein</fullName>
    </submittedName>
</protein>
<reference evidence="1" key="1">
    <citation type="journal article" date="2021" name="Proc. Natl. Acad. Sci. U.S.A.">
        <title>A Catalog of Tens of Thousands of Viruses from Human Metagenomes Reveals Hidden Associations with Chronic Diseases.</title>
        <authorList>
            <person name="Tisza M.J."/>
            <person name="Buck C.B."/>
        </authorList>
    </citation>
    <scope>NUCLEOTIDE SEQUENCE</scope>
    <source>
        <strain evidence="1">CtMS01</strain>
    </source>
</reference>
<evidence type="ECO:0000313" key="1">
    <source>
        <dbReference type="EMBL" id="DAD67828.1"/>
    </source>
</evidence>
<accession>A0A8S5LCU1</accession>
<organism evidence="1">
    <name type="scientific">Siphoviridae sp. ctMS01</name>
    <dbReference type="NCBI Taxonomy" id="2823574"/>
    <lineage>
        <taxon>Viruses</taxon>
        <taxon>Duplodnaviria</taxon>
        <taxon>Heunggongvirae</taxon>
        <taxon>Uroviricota</taxon>
        <taxon>Caudoviricetes</taxon>
    </lineage>
</organism>
<sequence length="48" mass="5716">MISYYLQKGFSLDYLLNLSTLEKIFFYESMEFHIKLESQKLQKMMGGA</sequence>
<proteinExistence type="predicted"/>
<dbReference type="EMBL" id="BK014687">
    <property type="protein sequence ID" value="DAD67828.1"/>
    <property type="molecule type" value="Genomic_DNA"/>
</dbReference>